<dbReference type="GO" id="GO:0005886">
    <property type="term" value="C:plasma membrane"/>
    <property type="evidence" value="ECO:0007669"/>
    <property type="project" value="TreeGrafter"/>
</dbReference>
<sequence>MSIYFSSVTNIFLVNLSLADLLVTGVCMPIQLSKAITLVWFYGETVCKIVNYIQGVVVAASVFTLTAMSVDRSLAVNSSRTSASPPSRRQALLLLTLLWIVTFLIFIPLFLVASVRKESVPIISKTEKNISIETKDVHFYTEDWPNPDTRNQFGTFSFTLVYAIPGL</sequence>
<keyword evidence="5 9" id="KW-0297">G-protein coupled receptor</keyword>
<dbReference type="EMBL" id="CAKASE010000045">
    <property type="protein sequence ID" value="CAG9560783.1"/>
    <property type="molecule type" value="Genomic_DNA"/>
</dbReference>
<organism evidence="13 14">
    <name type="scientific">Danaus chrysippus</name>
    <name type="common">African queen</name>
    <dbReference type="NCBI Taxonomy" id="151541"/>
    <lineage>
        <taxon>Eukaryota</taxon>
        <taxon>Metazoa</taxon>
        <taxon>Ecdysozoa</taxon>
        <taxon>Arthropoda</taxon>
        <taxon>Hexapoda</taxon>
        <taxon>Insecta</taxon>
        <taxon>Pterygota</taxon>
        <taxon>Neoptera</taxon>
        <taxon>Endopterygota</taxon>
        <taxon>Lepidoptera</taxon>
        <taxon>Glossata</taxon>
        <taxon>Ditrysia</taxon>
        <taxon>Papilionoidea</taxon>
        <taxon>Nymphalidae</taxon>
        <taxon>Danainae</taxon>
        <taxon>Danaini</taxon>
        <taxon>Danaina</taxon>
        <taxon>Danaus</taxon>
        <taxon>Anosia</taxon>
    </lineage>
</organism>
<gene>
    <name evidence="13" type="ORF">DCHRY22_LOCUS2386</name>
</gene>
<dbReference type="GO" id="GO:0004930">
    <property type="term" value="F:G protein-coupled receptor activity"/>
    <property type="evidence" value="ECO:0007669"/>
    <property type="project" value="UniProtKB-KW"/>
</dbReference>
<evidence type="ECO:0000256" key="1">
    <source>
        <dbReference type="ARBA" id="ARBA00004141"/>
    </source>
</evidence>
<feature type="signal peptide" evidence="11">
    <location>
        <begin position="1"/>
        <end position="19"/>
    </location>
</feature>
<evidence type="ECO:0000256" key="10">
    <source>
        <dbReference type="SAM" id="Phobius"/>
    </source>
</evidence>
<dbReference type="PANTHER" id="PTHR45695:SF15">
    <property type="entry name" value="OPSIN RH2"/>
    <property type="match status" value="1"/>
</dbReference>
<keyword evidence="7 9" id="KW-0675">Receptor</keyword>
<evidence type="ECO:0000256" key="5">
    <source>
        <dbReference type="ARBA" id="ARBA00023040"/>
    </source>
</evidence>
<dbReference type="Proteomes" id="UP000789524">
    <property type="component" value="Unassembled WGS sequence"/>
</dbReference>
<accession>A0A8J2VWQ3</accession>
<dbReference type="AlphaFoldDB" id="A0A8J2VWQ3"/>
<evidence type="ECO:0000259" key="12">
    <source>
        <dbReference type="PROSITE" id="PS50262"/>
    </source>
</evidence>
<comment type="similarity">
    <text evidence="2 9">Belongs to the G-protein coupled receptor 1 family.</text>
</comment>
<dbReference type="PANTHER" id="PTHR45695">
    <property type="entry name" value="LEUCOKININ RECEPTOR-RELATED"/>
    <property type="match status" value="1"/>
</dbReference>
<dbReference type="Gene3D" id="1.20.1070.10">
    <property type="entry name" value="Rhodopsin 7-helix transmembrane proteins"/>
    <property type="match status" value="1"/>
</dbReference>
<feature type="chain" id="PRO_5035167947" evidence="11">
    <location>
        <begin position="20"/>
        <end position="167"/>
    </location>
</feature>
<feature type="transmembrane region" description="Helical" evidence="10">
    <location>
        <begin position="12"/>
        <end position="32"/>
    </location>
</feature>
<name>A0A8J2VWQ3_9NEOP</name>
<comment type="caution">
    <text evidence="13">The sequence shown here is derived from an EMBL/GenBank/DDBJ whole genome shotgun (WGS) entry which is preliminary data.</text>
</comment>
<dbReference type="PROSITE" id="PS50262">
    <property type="entry name" value="G_PROTEIN_RECEP_F1_2"/>
    <property type="match status" value="1"/>
</dbReference>
<keyword evidence="3 9" id="KW-0812">Transmembrane</keyword>
<evidence type="ECO:0000256" key="2">
    <source>
        <dbReference type="ARBA" id="ARBA00010663"/>
    </source>
</evidence>
<evidence type="ECO:0000256" key="3">
    <source>
        <dbReference type="ARBA" id="ARBA00022692"/>
    </source>
</evidence>
<keyword evidence="14" id="KW-1185">Reference proteome</keyword>
<evidence type="ECO:0000256" key="7">
    <source>
        <dbReference type="ARBA" id="ARBA00023170"/>
    </source>
</evidence>
<dbReference type="PRINTS" id="PR00237">
    <property type="entry name" value="GPCRRHODOPSN"/>
</dbReference>
<dbReference type="OrthoDB" id="5953793at2759"/>
<dbReference type="SUPFAM" id="SSF81321">
    <property type="entry name" value="Family A G protein-coupled receptor-like"/>
    <property type="match status" value="1"/>
</dbReference>
<evidence type="ECO:0000313" key="14">
    <source>
        <dbReference type="Proteomes" id="UP000789524"/>
    </source>
</evidence>
<keyword evidence="6 10" id="KW-0472">Membrane</keyword>
<evidence type="ECO:0000313" key="13">
    <source>
        <dbReference type="EMBL" id="CAG9560783.1"/>
    </source>
</evidence>
<evidence type="ECO:0000256" key="4">
    <source>
        <dbReference type="ARBA" id="ARBA00022989"/>
    </source>
</evidence>
<dbReference type="InterPro" id="IPR017452">
    <property type="entry name" value="GPCR_Rhodpsn_7TM"/>
</dbReference>
<feature type="transmembrane region" description="Helical" evidence="10">
    <location>
        <begin position="91"/>
        <end position="113"/>
    </location>
</feature>
<evidence type="ECO:0000256" key="6">
    <source>
        <dbReference type="ARBA" id="ARBA00023136"/>
    </source>
</evidence>
<evidence type="ECO:0000256" key="11">
    <source>
        <dbReference type="SAM" id="SignalP"/>
    </source>
</evidence>
<reference evidence="13" key="1">
    <citation type="submission" date="2021-09" db="EMBL/GenBank/DDBJ databases">
        <authorList>
            <person name="Martin H S."/>
        </authorList>
    </citation>
    <scope>NUCLEOTIDE SEQUENCE</scope>
</reference>
<dbReference type="PROSITE" id="PS00237">
    <property type="entry name" value="G_PROTEIN_RECEP_F1_1"/>
    <property type="match status" value="1"/>
</dbReference>
<proteinExistence type="inferred from homology"/>
<dbReference type="InterPro" id="IPR000276">
    <property type="entry name" value="GPCR_Rhodpsn"/>
</dbReference>
<feature type="domain" description="G-protein coupled receptors family 1 profile" evidence="12">
    <location>
        <begin position="1"/>
        <end position="167"/>
    </location>
</feature>
<keyword evidence="11" id="KW-0732">Signal</keyword>
<dbReference type="Pfam" id="PF00001">
    <property type="entry name" value="7tm_1"/>
    <property type="match status" value="1"/>
</dbReference>
<feature type="transmembrane region" description="Helical" evidence="10">
    <location>
        <begin position="52"/>
        <end position="70"/>
    </location>
</feature>
<comment type="subcellular location">
    <subcellularLocation>
        <location evidence="1">Membrane</location>
        <topology evidence="1">Multi-pass membrane protein</topology>
    </subcellularLocation>
</comment>
<evidence type="ECO:0000256" key="8">
    <source>
        <dbReference type="ARBA" id="ARBA00023224"/>
    </source>
</evidence>
<keyword evidence="4 10" id="KW-1133">Transmembrane helix</keyword>
<protein>
    <submittedName>
        <fullName evidence="13">(African queen) hypothetical protein</fullName>
    </submittedName>
</protein>
<keyword evidence="8 9" id="KW-0807">Transducer</keyword>
<evidence type="ECO:0000256" key="9">
    <source>
        <dbReference type="RuleBase" id="RU000688"/>
    </source>
</evidence>